<dbReference type="GO" id="GO:0004672">
    <property type="term" value="F:protein kinase activity"/>
    <property type="evidence" value="ECO:0007669"/>
    <property type="project" value="UniProtKB-ARBA"/>
</dbReference>
<accession>A0A6I4SLJ1</accession>
<feature type="modified residue" description="Phosphohistidine" evidence="10">
    <location>
        <position position="203"/>
    </location>
</feature>
<feature type="modified residue" description="4-aspartylphosphate" evidence="11">
    <location>
        <position position="80"/>
    </location>
</feature>
<protein>
    <submittedName>
        <fullName evidence="14">Response regulator</fullName>
    </submittedName>
</protein>
<gene>
    <name evidence="14" type="ORF">GRI36_02205</name>
</gene>
<dbReference type="GO" id="GO:0005524">
    <property type="term" value="F:ATP binding"/>
    <property type="evidence" value="ECO:0007669"/>
    <property type="project" value="UniProtKB-KW"/>
</dbReference>
<evidence type="ECO:0000256" key="6">
    <source>
        <dbReference type="ARBA" id="ARBA00022840"/>
    </source>
</evidence>
<dbReference type="PROSITE" id="PS50894">
    <property type="entry name" value="HPT"/>
    <property type="match status" value="1"/>
</dbReference>
<dbReference type="Pfam" id="PF00072">
    <property type="entry name" value="Response_reg"/>
    <property type="match status" value="1"/>
</dbReference>
<keyword evidence="6" id="KW-0067">ATP-binding</keyword>
<dbReference type="EMBL" id="WTYS01000001">
    <property type="protein sequence ID" value="MXO55687.1"/>
    <property type="molecule type" value="Genomic_DNA"/>
</dbReference>
<evidence type="ECO:0000259" key="12">
    <source>
        <dbReference type="PROSITE" id="PS50110"/>
    </source>
</evidence>
<evidence type="ECO:0000256" key="4">
    <source>
        <dbReference type="ARBA" id="ARBA00022692"/>
    </source>
</evidence>
<dbReference type="CDD" id="cd17546">
    <property type="entry name" value="REC_hyHK_CKI1_RcsC-like"/>
    <property type="match status" value="1"/>
</dbReference>
<dbReference type="SMART" id="SM00448">
    <property type="entry name" value="REC"/>
    <property type="match status" value="1"/>
</dbReference>
<keyword evidence="4" id="KW-0812">Transmembrane</keyword>
<keyword evidence="5" id="KW-0547">Nucleotide-binding</keyword>
<keyword evidence="9" id="KW-0472">Membrane</keyword>
<evidence type="ECO:0000313" key="14">
    <source>
        <dbReference type="EMBL" id="MXO55687.1"/>
    </source>
</evidence>
<evidence type="ECO:0000259" key="13">
    <source>
        <dbReference type="PROSITE" id="PS50894"/>
    </source>
</evidence>
<keyword evidence="2" id="KW-1003">Cell membrane</keyword>
<keyword evidence="3 11" id="KW-0597">Phosphoprotein</keyword>
<dbReference type="PANTHER" id="PTHR45339:SF1">
    <property type="entry name" value="HYBRID SIGNAL TRANSDUCTION HISTIDINE KINASE J"/>
    <property type="match status" value="1"/>
</dbReference>
<sequence length="254" mass="27631">MGRAQTKTQSPQATCESLPSQGFAPRVLLAEDNPIVGELMSMVARRTGIHLVHADNGQEAYEMILAKKAQGEPFTLLLADAMMPVLGGVELTRRLRAHGFSPEELPIIAVTAATAQDELREYMQAGMQAYLAKPVSLADFSATIEAWNPSEVRHVLAPNQPLSASLRLRYKLRKAETIEILEAAAKAKEPDIAAISQVRHMLHRLAGTAGSFGEQDLSRASARCETMLIEATPDEFGLRLQECLKLMNEAGLAS</sequence>
<keyword evidence="7" id="KW-1133">Transmembrane helix</keyword>
<evidence type="ECO:0000256" key="1">
    <source>
        <dbReference type="ARBA" id="ARBA00004651"/>
    </source>
</evidence>
<dbReference type="SUPFAM" id="SSF52172">
    <property type="entry name" value="CheY-like"/>
    <property type="match status" value="1"/>
</dbReference>
<evidence type="ECO:0000256" key="9">
    <source>
        <dbReference type="ARBA" id="ARBA00023136"/>
    </source>
</evidence>
<proteinExistence type="predicted"/>
<evidence type="ECO:0000256" key="3">
    <source>
        <dbReference type="ARBA" id="ARBA00022553"/>
    </source>
</evidence>
<dbReference type="InterPro" id="IPR008207">
    <property type="entry name" value="Sig_transdc_His_kin_Hpt_dom"/>
</dbReference>
<name>A0A6I4SLJ1_9SPHN</name>
<evidence type="ECO:0000256" key="8">
    <source>
        <dbReference type="ARBA" id="ARBA00023012"/>
    </source>
</evidence>
<reference evidence="14 15" key="1">
    <citation type="submission" date="2019-12" db="EMBL/GenBank/DDBJ databases">
        <title>Genomic-based taxomic classification of the family Erythrobacteraceae.</title>
        <authorList>
            <person name="Xu L."/>
        </authorList>
    </citation>
    <scope>NUCLEOTIDE SEQUENCE [LARGE SCALE GENOMIC DNA]</scope>
    <source>
        <strain evidence="14 15">JCM 17802</strain>
    </source>
</reference>
<dbReference type="InterPro" id="IPR036641">
    <property type="entry name" value="HPT_dom_sf"/>
</dbReference>
<evidence type="ECO:0000256" key="10">
    <source>
        <dbReference type="PROSITE-ProRule" id="PRU00110"/>
    </source>
</evidence>
<dbReference type="Proteomes" id="UP000468943">
    <property type="component" value="Unassembled WGS sequence"/>
</dbReference>
<dbReference type="Gene3D" id="3.40.50.2300">
    <property type="match status" value="1"/>
</dbReference>
<evidence type="ECO:0000256" key="2">
    <source>
        <dbReference type="ARBA" id="ARBA00022475"/>
    </source>
</evidence>
<comment type="caution">
    <text evidence="14">The sequence shown here is derived from an EMBL/GenBank/DDBJ whole genome shotgun (WGS) entry which is preliminary data.</text>
</comment>
<feature type="domain" description="Response regulatory" evidence="12">
    <location>
        <begin position="26"/>
        <end position="148"/>
    </location>
</feature>
<feature type="domain" description="HPt" evidence="13">
    <location>
        <begin position="159"/>
        <end position="254"/>
    </location>
</feature>
<organism evidence="14 15">
    <name type="scientific">Pontixanthobacter gangjinensis</name>
    <dbReference type="NCBI Taxonomy" id="1028742"/>
    <lineage>
        <taxon>Bacteria</taxon>
        <taxon>Pseudomonadati</taxon>
        <taxon>Pseudomonadota</taxon>
        <taxon>Alphaproteobacteria</taxon>
        <taxon>Sphingomonadales</taxon>
        <taxon>Erythrobacteraceae</taxon>
        <taxon>Pontixanthobacter</taxon>
    </lineage>
</organism>
<evidence type="ECO:0000256" key="5">
    <source>
        <dbReference type="ARBA" id="ARBA00022741"/>
    </source>
</evidence>
<dbReference type="SUPFAM" id="SSF47226">
    <property type="entry name" value="Histidine-containing phosphotransfer domain, HPT domain"/>
    <property type="match status" value="1"/>
</dbReference>
<dbReference type="GO" id="GO:0000160">
    <property type="term" value="P:phosphorelay signal transduction system"/>
    <property type="evidence" value="ECO:0007669"/>
    <property type="project" value="UniProtKB-KW"/>
</dbReference>
<keyword evidence="8" id="KW-0902">Two-component regulatory system</keyword>
<keyword evidence="15" id="KW-1185">Reference proteome</keyword>
<dbReference type="PROSITE" id="PS50110">
    <property type="entry name" value="RESPONSE_REGULATORY"/>
    <property type="match status" value="1"/>
</dbReference>
<dbReference type="InterPro" id="IPR001789">
    <property type="entry name" value="Sig_transdc_resp-reg_receiver"/>
</dbReference>
<dbReference type="GO" id="GO:0005886">
    <property type="term" value="C:plasma membrane"/>
    <property type="evidence" value="ECO:0007669"/>
    <property type="project" value="UniProtKB-SubCell"/>
</dbReference>
<evidence type="ECO:0000256" key="7">
    <source>
        <dbReference type="ARBA" id="ARBA00022989"/>
    </source>
</evidence>
<evidence type="ECO:0000313" key="15">
    <source>
        <dbReference type="Proteomes" id="UP000468943"/>
    </source>
</evidence>
<dbReference type="Pfam" id="PF01627">
    <property type="entry name" value="Hpt"/>
    <property type="match status" value="1"/>
</dbReference>
<comment type="subcellular location">
    <subcellularLocation>
        <location evidence="1">Cell membrane</location>
        <topology evidence="1">Multi-pass membrane protein</topology>
    </subcellularLocation>
</comment>
<dbReference type="InterPro" id="IPR011006">
    <property type="entry name" value="CheY-like_superfamily"/>
</dbReference>
<evidence type="ECO:0000256" key="11">
    <source>
        <dbReference type="PROSITE-ProRule" id="PRU00169"/>
    </source>
</evidence>
<dbReference type="PANTHER" id="PTHR45339">
    <property type="entry name" value="HYBRID SIGNAL TRANSDUCTION HISTIDINE KINASE J"/>
    <property type="match status" value="1"/>
</dbReference>
<dbReference type="AlphaFoldDB" id="A0A6I4SLJ1"/>